<sequence length="113" mass="12245">MINPSRIVGSESWEWAEGKEIANKGHPRAPGKRVLSSAASLLTKWLYGTATTAGCFKDPAGHALVFGKGRLAHRKFLWVGLKVGTNVAMTMRGLETVLRILGVKVYVQVMIGP</sequence>
<dbReference type="VEuPathDB" id="FungiDB:PGTG_03484"/>
<dbReference type="EMBL" id="DS178268">
    <property type="protein sequence ID" value="EFP77528.1"/>
    <property type="molecule type" value="Genomic_DNA"/>
</dbReference>
<dbReference type="Proteomes" id="UP000008783">
    <property type="component" value="Unassembled WGS sequence"/>
</dbReference>
<accession>E3JZQ3</accession>
<dbReference type="KEGG" id="pgr:PGTG_03484"/>
<reference key="1">
    <citation type="submission" date="2007-01" db="EMBL/GenBank/DDBJ databases">
        <title>The Genome Sequence of Puccinia graminis f. sp. tritici Strain CRL 75-36-700-3.</title>
        <authorList>
            <consortium name="The Broad Institute Genome Sequencing Platform"/>
            <person name="Birren B."/>
            <person name="Lander E."/>
            <person name="Galagan J."/>
            <person name="Nusbaum C."/>
            <person name="Devon K."/>
            <person name="Cuomo C."/>
            <person name="Jaffe D."/>
            <person name="Butler J."/>
            <person name="Alvarez P."/>
            <person name="Gnerre S."/>
            <person name="Grabherr M."/>
            <person name="Mauceli E."/>
            <person name="Brockman W."/>
            <person name="Young S."/>
            <person name="LaButti K."/>
            <person name="Sykes S."/>
            <person name="DeCaprio D."/>
            <person name="Crawford M."/>
            <person name="Koehrsen M."/>
            <person name="Engels R."/>
            <person name="Montgomery P."/>
            <person name="Pearson M."/>
            <person name="Howarth C."/>
            <person name="Larson L."/>
            <person name="White J."/>
            <person name="Zeng Q."/>
            <person name="Kodira C."/>
            <person name="Yandava C."/>
            <person name="Alvarado L."/>
            <person name="O'Leary S."/>
            <person name="Szabo L."/>
            <person name="Dean R."/>
            <person name="Schein J."/>
        </authorList>
    </citation>
    <scope>NUCLEOTIDE SEQUENCE</scope>
    <source>
        <strain>CRL 75-36-700-3</strain>
    </source>
</reference>
<protein>
    <submittedName>
        <fullName evidence="1">Uncharacterized protein</fullName>
    </submittedName>
</protein>
<evidence type="ECO:0000313" key="2">
    <source>
        <dbReference type="Proteomes" id="UP000008783"/>
    </source>
</evidence>
<dbReference type="GeneID" id="10538567"/>
<organism evidence="1 2">
    <name type="scientific">Puccinia graminis f. sp. tritici (strain CRL 75-36-700-3 / race SCCL)</name>
    <name type="common">Black stem rust fungus</name>
    <dbReference type="NCBI Taxonomy" id="418459"/>
    <lineage>
        <taxon>Eukaryota</taxon>
        <taxon>Fungi</taxon>
        <taxon>Dikarya</taxon>
        <taxon>Basidiomycota</taxon>
        <taxon>Pucciniomycotina</taxon>
        <taxon>Pucciniomycetes</taxon>
        <taxon>Pucciniales</taxon>
        <taxon>Pucciniaceae</taxon>
        <taxon>Puccinia</taxon>
    </lineage>
</organism>
<dbReference type="InParanoid" id="E3JZQ3"/>
<dbReference type="RefSeq" id="XP_003321947.1">
    <property type="nucleotide sequence ID" value="XM_003321899.1"/>
</dbReference>
<dbReference type="AlphaFoldDB" id="E3JZQ3"/>
<name>E3JZQ3_PUCGT</name>
<reference evidence="2" key="2">
    <citation type="journal article" date="2011" name="Proc. Natl. Acad. Sci. U.S.A.">
        <title>Obligate biotrophy features unraveled by the genomic analysis of rust fungi.</title>
        <authorList>
            <person name="Duplessis S."/>
            <person name="Cuomo C.A."/>
            <person name="Lin Y.-C."/>
            <person name="Aerts A."/>
            <person name="Tisserant E."/>
            <person name="Veneault-Fourrey C."/>
            <person name="Joly D.L."/>
            <person name="Hacquard S."/>
            <person name="Amselem J."/>
            <person name="Cantarel B.L."/>
            <person name="Chiu R."/>
            <person name="Coutinho P.M."/>
            <person name="Feau N."/>
            <person name="Field M."/>
            <person name="Frey P."/>
            <person name="Gelhaye E."/>
            <person name="Goldberg J."/>
            <person name="Grabherr M.G."/>
            <person name="Kodira C.D."/>
            <person name="Kohler A."/>
            <person name="Kuees U."/>
            <person name="Lindquist E.A."/>
            <person name="Lucas S.M."/>
            <person name="Mago R."/>
            <person name="Mauceli E."/>
            <person name="Morin E."/>
            <person name="Murat C."/>
            <person name="Pangilinan J.L."/>
            <person name="Park R."/>
            <person name="Pearson M."/>
            <person name="Quesneville H."/>
            <person name="Rouhier N."/>
            <person name="Sakthikumar S."/>
            <person name="Salamov A.A."/>
            <person name="Schmutz J."/>
            <person name="Selles B."/>
            <person name="Shapiro H."/>
            <person name="Tanguay P."/>
            <person name="Tuskan G.A."/>
            <person name="Henrissat B."/>
            <person name="Van de Peer Y."/>
            <person name="Rouze P."/>
            <person name="Ellis J.G."/>
            <person name="Dodds P.N."/>
            <person name="Schein J.E."/>
            <person name="Zhong S."/>
            <person name="Hamelin R.C."/>
            <person name="Grigoriev I.V."/>
            <person name="Szabo L.J."/>
            <person name="Martin F."/>
        </authorList>
    </citation>
    <scope>NUCLEOTIDE SEQUENCE [LARGE SCALE GENOMIC DNA]</scope>
    <source>
        <strain evidence="2">CRL 75-36-700-3 / race SCCL</strain>
    </source>
</reference>
<proteinExistence type="predicted"/>
<evidence type="ECO:0000313" key="1">
    <source>
        <dbReference type="EMBL" id="EFP77528.1"/>
    </source>
</evidence>
<keyword evidence="2" id="KW-1185">Reference proteome</keyword>
<dbReference type="HOGENOM" id="CLU_2134803_0_0_1"/>
<gene>
    <name evidence="1" type="ORF">PGTG_03484</name>
</gene>